<evidence type="ECO:0000256" key="4">
    <source>
        <dbReference type="ARBA" id="ARBA00022840"/>
    </source>
</evidence>
<evidence type="ECO:0000256" key="5">
    <source>
        <dbReference type="ARBA" id="ARBA00022842"/>
    </source>
</evidence>
<evidence type="ECO:0000256" key="6">
    <source>
        <dbReference type="ARBA" id="ARBA00023268"/>
    </source>
</evidence>
<dbReference type="GO" id="GO:0005829">
    <property type="term" value="C:cytosol"/>
    <property type="evidence" value="ECO:0007669"/>
    <property type="project" value="TreeGrafter"/>
</dbReference>
<dbReference type="OrthoDB" id="9759366at2"/>
<dbReference type="Proteomes" id="UP000264589">
    <property type="component" value="Unassembled WGS sequence"/>
</dbReference>
<keyword evidence="4" id="KW-0067">ATP-binding</keyword>
<dbReference type="InterPro" id="IPR013546">
    <property type="entry name" value="PII_UdlTrfase/GS_AdlTrfase"/>
</dbReference>
<dbReference type="InterPro" id="IPR023057">
    <property type="entry name" value="GlnE"/>
</dbReference>
<protein>
    <submittedName>
        <fullName evidence="9">Bifunctional [glutamine synthetase] adenylyltransferase/[glutamine synthetase]-adenylyl-L-tyrosine phosphorylase</fullName>
        <ecNumber evidence="9">2.7.7.89</ecNumber>
    </submittedName>
</protein>
<dbReference type="SUPFAM" id="SSF81593">
    <property type="entry name" value="Nucleotidyltransferase substrate binding subunit/domain"/>
    <property type="match status" value="2"/>
</dbReference>
<evidence type="ECO:0000313" key="10">
    <source>
        <dbReference type="Proteomes" id="UP000264589"/>
    </source>
</evidence>
<keyword evidence="6" id="KW-0511">Multifunctional enzyme</keyword>
<dbReference type="InterPro" id="IPR005190">
    <property type="entry name" value="GlnE_rpt_dom"/>
</dbReference>
<keyword evidence="3" id="KW-0547">Nucleotide-binding</keyword>
<evidence type="ECO:0000313" key="9">
    <source>
        <dbReference type="EMBL" id="RFB05944.1"/>
    </source>
</evidence>
<dbReference type="GO" id="GO:0005524">
    <property type="term" value="F:ATP binding"/>
    <property type="evidence" value="ECO:0007669"/>
    <property type="project" value="UniProtKB-KW"/>
</dbReference>
<dbReference type="EC" id="2.7.7.89" evidence="9"/>
<dbReference type="GO" id="GO:0047388">
    <property type="term" value="F:[glutamine synthetase]-adenylyl-L-tyrosine phosphorylase activity"/>
    <property type="evidence" value="ECO:0007669"/>
    <property type="project" value="UniProtKB-EC"/>
</dbReference>
<evidence type="ECO:0000259" key="7">
    <source>
        <dbReference type="Pfam" id="PF03710"/>
    </source>
</evidence>
<gene>
    <name evidence="9" type="ORF">DX908_12115</name>
</gene>
<dbReference type="CDD" id="cd05401">
    <property type="entry name" value="NT_GlnE_GlnD_like"/>
    <property type="match status" value="2"/>
</dbReference>
<dbReference type="Pfam" id="PF03710">
    <property type="entry name" value="GlnE"/>
    <property type="match status" value="2"/>
</dbReference>
<name>A0A371RKI1_9PROT</name>
<keyword evidence="2 9" id="KW-0548">Nucleotidyltransferase</keyword>
<dbReference type="InParanoid" id="A0A371RKI1"/>
<sequence>MTAPLRDLLAASLDEGAAKSILAYAEEGETPLDRFLDGVGHLCPFLGRIMRRSPARLERVLDATPEGEFPALMPDPASGELPLEELKSYLRNARNDIALAVALGDLCGVLTLSEVTECLTVLGDKAIALALEGGARAASELRGVEFEEEPTLHHGLSIIAMGKLGARELNYSSDIDLVAIYDPSRAGLSPDSRLDAKAVAIKTVQIMVDILNQQTVEGFVFRTDLRLRPNPGATNVAVSLSAAERYYEEYGQNWERAAFIKARACAGDQKTGETFMRLIRPFVWRRTLDFGAVADIHAVKKQIHAEKGRPDLEVPGADVKLGPGGIREIEFFAQTQQLLLGGRDKSLRSPRTEEALFALAKDGHIDEATAEDLCKAYQHLRATEHRLQMREDAQTQELPEDEEGLSRIAALMNAPGRDEFVNETEAHMRLVHDAYADLFDTPEPHEPVPGSLVFTGVEDDPRTLQTLRNIGFEAPEVVTDKIRRWHMGALRATKSARARELLTGLVPRILMQLGELASPDQGFLALDSLLTRLPAGFQVFSLFTAEPEILDDVLVLCQASPEFTRKFGERPALIEGLLEGVDITPPDPPYAPEDADMEERLDAVRRVINEHRIRTSAGLVLGQTSPIATARALSDAADGAIEDLTAAVRQEAEAAGKAPLGELAVLGFGRLGIEALTTLSDLDLVFIYDLEEKSHEGEQLFARLVRRIVSALSVPTQQGELFKIDMQLRPSGGAGPTAVSFSAYEQYYTETAWTWEMMAFTKARVVYGDEGISQRIEAVQKQVLTRPRDPAEIAKDVIDMRARLLAEKAPRTLYDVKRLPGGLTDIDFITQYLSLIHAEHLGLLPRHPRDAINTFCQHGILTEEQAEILLDAHELVECTIHYLRATEGGAPPESLLSGAHSRLRKLSDLWDDSPLDEQLTTHRRAVKALFDELVGPYSAEI</sequence>
<keyword evidence="1 9" id="KW-0808">Transferase</keyword>
<dbReference type="EMBL" id="QUQO01000001">
    <property type="protein sequence ID" value="RFB05944.1"/>
    <property type="molecule type" value="Genomic_DNA"/>
</dbReference>
<evidence type="ECO:0000259" key="8">
    <source>
        <dbReference type="Pfam" id="PF08335"/>
    </source>
</evidence>
<feature type="domain" description="Glutamate-ammonia ligase adenylyltransferase repeated" evidence="7">
    <location>
        <begin position="84"/>
        <end position="276"/>
    </location>
</feature>
<evidence type="ECO:0000256" key="2">
    <source>
        <dbReference type="ARBA" id="ARBA00022695"/>
    </source>
</evidence>
<feature type="domain" description="PII-uridylyltransferase/Glutamine-synthetase adenylyltransferase" evidence="8">
    <location>
        <begin position="802"/>
        <end position="933"/>
    </location>
</feature>
<dbReference type="InterPro" id="IPR043519">
    <property type="entry name" value="NT_sf"/>
</dbReference>
<dbReference type="GO" id="GO:0000820">
    <property type="term" value="P:regulation of glutamine family amino acid metabolic process"/>
    <property type="evidence" value="ECO:0007669"/>
    <property type="project" value="TreeGrafter"/>
</dbReference>
<dbReference type="NCBIfam" id="NF010706">
    <property type="entry name" value="PRK14108.1"/>
    <property type="match status" value="1"/>
</dbReference>
<dbReference type="PANTHER" id="PTHR30621">
    <property type="entry name" value="GLUTAMINE SYNTHETASE ADENYLYLTRANSFERASE"/>
    <property type="match status" value="1"/>
</dbReference>
<accession>A0A371RKI1</accession>
<dbReference type="FunCoup" id="A0A371RKI1">
    <property type="interactions" value="194"/>
</dbReference>
<reference evidence="9 10" key="1">
    <citation type="submission" date="2018-08" db="EMBL/GenBank/DDBJ databases">
        <title>Parvularcula sp. SM1705, isolated from surface water of the South Sea China.</title>
        <authorList>
            <person name="Sun L."/>
        </authorList>
    </citation>
    <scope>NUCLEOTIDE SEQUENCE [LARGE SCALE GENOMIC DNA]</scope>
    <source>
        <strain evidence="9 10">SM1705</strain>
    </source>
</reference>
<keyword evidence="10" id="KW-1185">Reference proteome</keyword>
<feature type="domain" description="Glutamate-ammonia ligase adenylyltransferase repeated" evidence="7">
    <location>
        <begin position="595"/>
        <end position="777"/>
    </location>
</feature>
<feature type="domain" description="PII-uridylyltransferase/Glutamine-synthetase adenylyltransferase" evidence="8">
    <location>
        <begin position="299"/>
        <end position="439"/>
    </location>
</feature>
<keyword evidence="5" id="KW-0460">Magnesium</keyword>
<dbReference type="NCBIfam" id="NF008292">
    <property type="entry name" value="PRK11072.1"/>
    <property type="match status" value="1"/>
</dbReference>
<evidence type="ECO:0000256" key="1">
    <source>
        <dbReference type="ARBA" id="ARBA00022679"/>
    </source>
</evidence>
<evidence type="ECO:0000256" key="3">
    <source>
        <dbReference type="ARBA" id="ARBA00022741"/>
    </source>
</evidence>
<dbReference type="Gene3D" id="3.30.460.10">
    <property type="entry name" value="Beta Polymerase, domain 2"/>
    <property type="match status" value="2"/>
</dbReference>
<dbReference type="SUPFAM" id="SSF81301">
    <property type="entry name" value="Nucleotidyltransferase"/>
    <property type="match status" value="2"/>
</dbReference>
<proteinExistence type="predicted"/>
<dbReference type="Pfam" id="PF08335">
    <property type="entry name" value="GlnD_UR_UTase"/>
    <property type="match status" value="2"/>
</dbReference>
<dbReference type="RefSeq" id="WP_116392576.1">
    <property type="nucleotide sequence ID" value="NZ_QUQO01000001.1"/>
</dbReference>
<comment type="caution">
    <text evidence="9">The sequence shown here is derived from an EMBL/GenBank/DDBJ whole genome shotgun (WGS) entry which is preliminary data.</text>
</comment>
<organism evidence="9 10">
    <name type="scientific">Parvularcula marina</name>
    <dbReference type="NCBI Taxonomy" id="2292771"/>
    <lineage>
        <taxon>Bacteria</taxon>
        <taxon>Pseudomonadati</taxon>
        <taxon>Pseudomonadota</taxon>
        <taxon>Alphaproteobacteria</taxon>
        <taxon>Parvularculales</taxon>
        <taxon>Parvularculaceae</taxon>
        <taxon>Parvularcula</taxon>
    </lineage>
</organism>
<dbReference type="Gene3D" id="1.20.120.330">
    <property type="entry name" value="Nucleotidyltransferases domain 2"/>
    <property type="match status" value="2"/>
</dbReference>
<dbReference type="AlphaFoldDB" id="A0A371RKI1"/>
<dbReference type="GO" id="GO:0008882">
    <property type="term" value="F:[glutamate-ammonia-ligase] adenylyltransferase activity"/>
    <property type="evidence" value="ECO:0007669"/>
    <property type="project" value="InterPro"/>
</dbReference>
<dbReference type="PANTHER" id="PTHR30621:SF0">
    <property type="entry name" value="BIFUNCTIONAL GLUTAMINE SYNTHETASE ADENYLYLTRANSFERASE_ADENYLYL-REMOVING ENZYME"/>
    <property type="match status" value="1"/>
</dbReference>